<feature type="transmembrane region" description="Helical" evidence="1">
    <location>
        <begin position="90"/>
        <end position="117"/>
    </location>
</feature>
<sequence>MIRTGVLLLVVLGLQVFWQSLTRHFWGNVFLALGFALAVDGTRRYRWFLLLVLGVVEGYFRGAGSLAGLISAFTVCMWQELLIKNLDLSSLGALAVYACSSLFLFNLLLLVLFPYLWEKNFFPSWGVPFLIYNFLTGTEMMFFLFWKRRQKAGEGYWARVSGDGL</sequence>
<dbReference type="EMBL" id="DRMH01000077">
    <property type="protein sequence ID" value="HFC97994.1"/>
    <property type="molecule type" value="Genomic_DNA"/>
</dbReference>
<dbReference type="AlphaFoldDB" id="A0A7C3CSH5"/>
<organism evidence="2">
    <name type="scientific">Thermosulfurimonas dismutans</name>
    <dbReference type="NCBI Taxonomy" id="999894"/>
    <lineage>
        <taxon>Bacteria</taxon>
        <taxon>Pseudomonadati</taxon>
        <taxon>Thermodesulfobacteriota</taxon>
        <taxon>Thermodesulfobacteria</taxon>
        <taxon>Thermodesulfobacteriales</taxon>
        <taxon>Thermodesulfobacteriaceae</taxon>
        <taxon>Thermosulfurimonas</taxon>
    </lineage>
</organism>
<keyword evidence="1" id="KW-0812">Transmembrane</keyword>
<accession>A0A7C3CSH5</accession>
<name>A0A7C3CSH5_9BACT</name>
<keyword evidence="1" id="KW-0472">Membrane</keyword>
<keyword evidence="1" id="KW-1133">Transmembrane helix</keyword>
<reference evidence="2" key="1">
    <citation type="journal article" date="2020" name="mSystems">
        <title>Genome- and Community-Level Interaction Insights into Carbon Utilization and Element Cycling Functions of Hydrothermarchaeota in Hydrothermal Sediment.</title>
        <authorList>
            <person name="Zhou Z."/>
            <person name="Liu Y."/>
            <person name="Xu W."/>
            <person name="Pan J."/>
            <person name="Luo Z.H."/>
            <person name="Li M."/>
        </authorList>
    </citation>
    <scope>NUCLEOTIDE SEQUENCE [LARGE SCALE GENOMIC DNA]</scope>
    <source>
        <strain evidence="2">HyVt-483</strain>
    </source>
</reference>
<evidence type="ECO:0000256" key="1">
    <source>
        <dbReference type="SAM" id="Phobius"/>
    </source>
</evidence>
<proteinExistence type="predicted"/>
<comment type="caution">
    <text evidence="2">The sequence shown here is derived from an EMBL/GenBank/DDBJ whole genome shotgun (WGS) entry which is preliminary data.</text>
</comment>
<dbReference type="Proteomes" id="UP000886043">
    <property type="component" value="Unassembled WGS sequence"/>
</dbReference>
<feature type="transmembrane region" description="Helical" evidence="1">
    <location>
        <begin position="129"/>
        <end position="146"/>
    </location>
</feature>
<evidence type="ECO:0000313" key="2">
    <source>
        <dbReference type="EMBL" id="HFC97994.1"/>
    </source>
</evidence>
<gene>
    <name evidence="2" type="ORF">ENJ40_06005</name>
</gene>
<feature type="transmembrane region" description="Helical" evidence="1">
    <location>
        <begin position="58"/>
        <end position="78"/>
    </location>
</feature>
<protein>
    <submittedName>
        <fullName evidence="2">Uncharacterized protein</fullName>
    </submittedName>
</protein>